<feature type="domain" description="Isochorismatase-like" evidence="2">
    <location>
        <begin position="9"/>
        <end position="149"/>
    </location>
</feature>
<dbReference type="SUPFAM" id="SSF52499">
    <property type="entry name" value="Isochorismatase-like hydrolases"/>
    <property type="match status" value="1"/>
</dbReference>
<dbReference type="AlphaFoldDB" id="C8RZS5"/>
<evidence type="ECO:0000313" key="4">
    <source>
        <dbReference type="Proteomes" id="UP000010121"/>
    </source>
</evidence>
<keyword evidence="4" id="KW-1185">Reference proteome</keyword>
<evidence type="ECO:0000313" key="3">
    <source>
        <dbReference type="EMBL" id="EEW25872.1"/>
    </source>
</evidence>
<dbReference type="RefSeq" id="WP_008029243.1">
    <property type="nucleotide sequence ID" value="NZ_ACYY01000006.1"/>
</dbReference>
<evidence type="ECO:0000259" key="2">
    <source>
        <dbReference type="Pfam" id="PF00857"/>
    </source>
</evidence>
<dbReference type="Proteomes" id="UP000010121">
    <property type="component" value="Unassembled WGS sequence"/>
</dbReference>
<sequence length="190" mass="19520">MAPAPLSPALLMIDVQMAFVHDRDAGYPWANPEAEARIADLLAAFRAAGLPVIHIHHHGLDPRDTMHATAPGAVVQPCAAPVGAEPVVVKHGASAFIGTDLAQRLAALGNPALVLAGGAANVCVESTARMAGNLGFSTTVVADALINFQKTLRDGRVMPPADVLALTLANLDGEFARITDTATVLAEIAG</sequence>
<dbReference type="STRING" id="371731.Rsw2DRAFT_1303"/>
<dbReference type="InterPro" id="IPR000868">
    <property type="entry name" value="Isochorismatase-like_dom"/>
</dbReference>
<protein>
    <submittedName>
        <fullName evidence="3">Isochorismatase hydrolase</fullName>
    </submittedName>
</protein>
<dbReference type="Gene3D" id="3.40.50.850">
    <property type="entry name" value="Isochorismatase-like"/>
    <property type="match status" value="1"/>
</dbReference>
<dbReference type="GO" id="GO:0016787">
    <property type="term" value="F:hydrolase activity"/>
    <property type="evidence" value="ECO:0007669"/>
    <property type="project" value="UniProtKB-KW"/>
</dbReference>
<dbReference type="PANTHER" id="PTHR43540:SF1">
    <property type="entry name" value="ISOCHORISMATASE HYDROLASE"/>
    <property type="match status" value="1"/>
</dbReference>
<keyword evidence="1 3" id="KW-0378">Hydrolase</keyword>
<comment type="caution">
    <text evidence="3">The sequence shown here is derived from an EMBL/GenBank/DDBJ whole genome shotgun (WGS) entry which is preliminary data.</text>
</comment>
<evidence type="ECO:0000256" key="1">
    <source>
        <dbReference type="ARBA" id="ARBA00022801"/>
    </source>
</evidence>
<dbReference type="Pfam" id="PF00857">
    <property type="entry name" value="Isochorismatase"/>
    <property type="match status" value="1"/>
</dbReference>
<organism evidence="3 4">
    <name type="scientific">Rhodobacter ferrooxidans</name>
    <dbReference type="NCBI Taxonomy" id="371731"/>
    <lineage>
        <taxon>Bacteria</taxon>
        <taxon>Pseudomonadati</taxon>
        <taxon>Pseudomonadota</taxon>
        <taxon>Alphaproteobacteria</taxon>
        <taxon>Rhodobacterales</taxon>
        <taxon>Rhodobacter group</taxon>
        <taxon>Rhodobacter</taxon>
    </lineage>
</organism>
<dbReference type="OrthoDB" id="9794942at2"/>
<gene>
    <name evidence="3" type="ORF">Rsw2DRAFT_1303</name>
</gene>
<name>C8RZS5_9RHOB</name>
<dbReference type="PANTHER" id="PTHR43540">
    <property type="entry name" value="PEROXYUREIDOACRYLATE/UREIDOACRYLATE AMIDOHYDROLASE-RELATED"/>
    <property type="match status" value="1"/>
</dbReference>
<dbReference type="EMBL" id="ACYY01000006">
    <property type="protein sequence ID" value="EEW25872.1"/>
    <property type="molecule type" value="Genomic_DNA"/>
</dbReference>
<proteinExistence type="predicted"/>
<reference evidence="3 4" key="1">
    <citation type="submission" date="2009-08" db="EMBL/GenBank/DDBJ databases">
        <title>The draft genome of Rhodobacter sp. SW2.</title>
        <authorList>
            <consortium name="US DOE Joint Genome Institute (JGI-PGF)"/>
            <person name="Lucas S."/>
            <person name="Copeland A."/>
            <person name="Lapidus A."/>
            <person name="Glavina del Rio T."/>
            <person name="Tice H."/>
            <person name="Bruce D."/>
            <person name="Goodwin L."/>
            <person name="Pitluck S."/>
            <person name="Larimer F."/>
            <person name="Land M.L."/>
            <person name="Hauser L."/>
            <person name="Emerson D."/>
        </authorList>
    </citation>
    <scope>NUCLEOTIDE SEQUENCE [LARGE SCALE GENOMIC DNA]</scope>
    <source>
        <strain evidence="3 4">SW2</strain>
    </source>
</reference>
<dbReference type="InterPro" id="IPR036380">
    <property type="entry name" value="Isochorismatase-like_sf"/>
</dbReference>
<dbReference type="InterPro" id="IPR050272">
    <property type="entry name" value="Isochorismatase-like_hydrls"/>
</dbReference>
<accession>C8RZS5</accession>
<dbReference type="eggNOG" id="COG1335">
    <property type="taxonomic scope" value="Bacteria"/>
</dbReference>